<keyword evidence="2" id="KW-0813">Transport</keyword>
<dbReference type="Gene3D" id="1.20.1530.20">
    <property type="match status" value="1"/>
</dbReference>
<evidence type="ECO:0000256" key="6">
    <source>
        <dbReference type="ARBA" id="ARBA00022989"/>
    </source>
</evidence>
<evidence type="ECO:0000256" key="4">
    <source>
        <dbReference type="ARBA" id="ARBA00022692"/>
    </source>
</evidence>
<keyword evidence="4 10" id="KW-0812">Transmembrane</keyword>
<comment type="subcellular location">
    <subcellularLocation>
        <location evidence="1">Membrane</location>
        <topology evidence="1">Multi-pass membrane protein</topology>
    </subcellularLocation>
</comment>
<keyword evidence="7" id="KW-0406">Ion transport</keyword>
<sequence>MECLHIFLSSGLAKTGSLADHKTTMAFNMTSIKTSSDGAWQGDNPLRFAFPLLIVQTTLVLSISRFLAFLLKPFHQPRVIAEIIGGILLGPSALGRNKDFLHLAFPPWSTPILESVASVGLLFFLFLVGLELDLSSIRRSGKRAFGIALAGISLPFIFGVGITFLLRKAVDGEDKVGFSQCILFIGVSLSITAFPVLARILAELKLLTTDVGQTAIAAAAFNDVAAWILLAPAVALAVLAEARFHGRSVYLSDLSGSAAIRVYDRPYRNTRHIWRVRVRINHSQRRRICREIDKKDRRFRYRLASAALLRFKRTEDGRGENTGREGVGAVGVGDIDGVRGEDTGDVCSGNAVYDAGEGIFGVGRSDEY</sequence>
<evidence type="ECO:0000256" key="1">
    <source>
        <dbReference type="ARBA" id="ARBA00004141"/>
    </source>
</evidence>
<feature type="transmembrane region" description="Helical" evidence="10">
    <location>
        <begin position="214"/>
        <end position="240"/>
    </location>
</feature>
<keyword evidence="8 10" id="KW-0472">Membrane</keyword>
<evidence type="ECO:0000259" key="11">
    <source>
        <dbReference type="Pfam" id="PF00999"/>
    </source>
</evidence>
<dbReference type="InterPro" id="IPR050794">
    <property type="entry name" value="CPA2_transporter"/>
</dbReference>
<dbReference type="PANTHER" id="PTHR32468">
    <property type="entry name" value="CATION/H + ANTIPORTER"/>
    <property type="match status" value="1"/>
</dbReference>
<keyword evidence="3" id="KW-0633">Potassium transport</keyword>
<feature type="transmembrane region" description="Helical" evidence="10">
    <location>
        <begin position="144"/>
        <end position="165"/>
    </location>
</feature>
<accession>A0A438IQ27</accession>
<evidence type="ECO:0000256" key="9">
    <source>
        <dbReference type="ARBA" id="ARBA00038341"/>
    </source>
</evidence>
<proteinExistence type="inferred from homology"/>
<dbReference type="Pfam" id="PF00999">
    <property type="entry name" value="Na_H_Exchanger"/>
    <property type="match status" value="1"/>
</dbReference>
<dbReference type="AlphaFoldDB" id="A0A438IQ27"/>
<dbReference type="GO" id="GO:0006813">
    <property type="term" value="P:potassium ion transport"/>
    <property type="evidence" value="ECO:0007669"/>
    <property type="project" value="UniProtKB-KW"/>
</dbReference>
<dbReference type="EMBL" id="QGNW01000091">
    <property type="protein sequence ID" value="RVW98725.1"/>
    <property type="molecule type" value="Genomic_DNA"/>
</dbReference>
<dbReference type="Proteomes" id="UP000288805">
    <property type="component" value="Unassembled WGS sequence"/>
</dbReference>
<reference evidence="12 13" key="1">
    <citation type="journal article" date="2018" name="PLoS Genet.">
        <title>Population sequencing reveals clonal diversity and ancestral inbreeding in the grapevine cultivar Chardonnay.</title>
        <authorList>
            <person name="Roach M.J."/>
            <person name="Johnson D.L."/>
            <person name="Bohlmann J."/>
            <person name="van Vuuren H.J."/>
            <person name="Jones S.J."/>
            <person name="Pretorius I.S."/>
            <person name="Schmidt S.A."/>
            <person name="Borneman A.R."/>
        </authorList>
    </citation>
    <scope>NUCLEOTIDE SEQUENCE [LARGE SCALE GENOMIC DNA]</scope>
    <source>
        <strain evidence="13">cv. Chardonnay</strain>
        <tissue evidence="12">Leaf</tissue>
    </source>
</reference>
<dbReference type="GO" id="GO:0016020">
    <property type="term" value="C:membrane"/>
    <property type="evidence" value="ECO:0007669"/>
    <property type="project" value="UniProtKB-SubCell"/>
</dbReference>
<dbReference type="PANTHER" id="PTHR32468:SF98">
    <property type="entry name" value="CATION_H+ EXCHANGER DOMAIN-CONTAINING PROTEIN"/>
    <property type="match status" value="1"/>
</dbReference>
<name>A0A438IQ27_VITVI</name>
<evidence type="ECO:0000256" key="8">
    <source>
        <dbReference type="ARBA" id="ARBA00023136"/>
    </source>
</evidence>
<keyword evidence="6 10" id="KW-1133">Transmembrane helix</keyword>
<evidence type="ECO:0000256" key="3">
    <source>
        <dbReference type="ARBA" id="ARBA00022538"/>
    </source>
</evidence>
<comment type="similarity">
    <text evidence="9">Belongs to the monovalent cation:proton antiporter 2 (CPA2) transporter (TC 2.A.37) family. CHX (TC 2.A.37.4) subfamily.</text>
</comment>
<comment type="caution">
    <text evidence="12">The sequence shown here is derived from an EMBL/GenBank/DDBJ whole genome shotgun (WGS) entry which is preliminary data.</text>
</comment>
<dbReference type="GO" id="GO:0015297">
    <property type="term" value="F:antiporter activity"/>
    <property type="evidence" value="ECO:0007669"/>
    <property type="project" value="InterPro"/>
</dbReference>
<feature type="transmembrane region" description="Helical" evidence="10">
    <location>
        <begin position="177"/>
        <end position="202"/>
    </location>
</feature>
<evidence type="ECO:0000256" key="5">
    <source>
        <dbReference type="ARBA" id="ARBA00022958"/>
    </source>
</evidence>
<evidence type="ECO:0000256" key="7">
    <source>
        <dbReference type="ARBA" id="ARBA00023065"/>
    </source>
</evidence>
<organism evidence="12 13">
    <name type="scientific">Vitis vinifera</name>
    <name type="common">Grape</name>
    <dbReference type="NCBI Taxonomy" id="29760"/>
    <lineage>
        <taxon>Eukaryota</taxon>
        <taxon>Viridiplantae</taxon>
        <taxon>Streptophyta</taxon>
        <taxon>Embryophyta</taxon>
        <taxon>Tracheophyta</taxon>
        <taxon>Spermatophyta</taxon>
        <taxon>Magnoliopsida</taxon>
        <taxon>eudicotyledons</taxon>
        <taxon>Gunneridae</taxon>
        <taxon>Pentapetalae</taxon>
        <taxon>rosids</taxon>
        <taxon>Vitales</taxon>
        <taxon>Vitaceae</taxon>
        <taxon>Viteae</taxon>
        <taxon>Vitis</taxon>
    </lineage>
</organism>
<feature type="domain" description="Cation/H+ exchanger transmembrane" evidence="11">
    <location>
        <begin position="66"/>
        <end position="237"/>
    </location>
</feature>
<feature type="transmembrane region" description="Helical" evidence="10">
    <location>
        <begin position="79"/>
        <end position="95"/>
    </location>
</feature>
<feature type="transmembrane region" description="Helical" evidence="10">
    <location>
        <begin position="115"/>
        <end position="132"/>
    </location>
</feature>
<feature type="transmembrane region" description="Helical" evidence="10">
    <location>
        <begin position="48"/>
        <end position="67"/>
    </location>
</feature>
<dbReference type="InterPro" id="IPR038770">
    <property type="entry name" value="Na+/solute_symporter_sf"/>
</dbReference>
<keyword evidence="5" id="KW-0630">Potassium</keyword>
<evidence type="ECO:0000256" key="10">
    <source>
        <dbReference type="SAM" id="Phobius"/>
    </source>
</evidence>
<evidence type="ECO:0000256" key="2">
    <source>
        <dbReference type="ARBA" id="ARBA00022448"/>
    </source>
</evidence>
<evidence type="ECO:0000313" key="13">
    <source>
        <dbReference type="Proteomes" id="UP000288805"/>
    </source>
</evidence>
<evidence type="ECO:0000313" key="12">
    <source>
        <dbReference type="EMBL" id="RVW98725.1"/>
    </source>
</evidence>
<dbReference type="InterPro" id="IPR006153">
    <property type="entry name" value="Cation/H_exchanger_TM"/>
</dbReference>
<gene>
    <name evidence="12" type="primary">CHX20_4</name>
    <name evidence="12" type="ORF">CK203_024116</name>
</gene>
<protein>
    <submittedName>
        <fullName evidence="12">Cation/H(+) antiporter 20</fullName>
    </submittedName>
</protein>
<dbReference type="GO" id="GO:1902600">
    <property type="term" value="P:proton transmembrane transport"/>
    <property type="evidence" value="ECO:0007669"/>
    <property type="project" value="InterPro"/>
</dbReference>